<dbReference type="Proteomes" id="UP000799444">
    <property type="component" value="Unassembled WGS sequence"/>
</dbReference>
<gene>
    <name evidence="1" type="ORF">EJ04DRAFT_518842</name>
</gene>
<comment type="caution">
    <text evidence="1">The sequence shown here is derived from an EMBL/GenBank/DDBJ whole genome shotgun (WGS) entry which is preliminary data.</text>
</comment>
<proteinExistence type="predicted"/>
<accession>A0A9P4RBM7</accession>
<evidence type="ECO:0000313" key="2">
    <source>
        <dbReference type="Proteomes" id="UP000799444"/>
    </source>
</evidence>
<protein>
    <submittedName>
        <fullName evidence="1">Uncharacterized protein</fullName>
    </submittedName>
</protein>
<keyword evidence="2" id="KW-1185">Reference proteome</keyword>
<reference evidence="1" key="1">
    <citation type="journal article" date="2020" name="Stud. Mycol.">
        <title>101 Dothideomycetes genomes: a test case for predicting lifestyles and emergence of pathogens.</title>
        <authorList>
            <person name="Haridas S."/>
            <person name="Albert R."/>
            <person name="Binder M."/>
            <person name="Bloem J."/>
            <person name="Labutti K."/>
            <person name="Salamov A."/>
            <person name="Andreopoulos B."/>
            <person name="Baker S."/>
            <person name="Barry K."/>
            <person name="Bills G."/>
            <person name="Bluhm B."/>
            <person name="Cannon C."/>
            <person name="Castanera R."/>
            <person name="Culley D."/>
            <person name="Daum C."/>
            <person name="Ezra D."/>
            <person name="Gonzalez J."/>
            <person name="Henrissat B."/>
            <person name="Kuo A."/>
            <person name="Liang C."/>
            <person name="Lipzen A."/>
            <person name="Lutzoni F."/>
            <person name="Magnuson J."/>
            <person name="Mondo S."/>
            <person name="Nolan M."/>
            <person name="Ohm R."/>
            <person name="Pangilinan J."/>
            <person name="Park H.-J."/>
            <person name="Ramirez L."/>
            <person name="Alfaro M."/>
            <person name="Sun H."/>
            <person name="Tritt A."/>
            <person name="Yoshinaga Y."/>
            <person name="Zwiers L.-H."/>
            <person name="Turgeon B."/>
            <person name="Goodwin S."/>
            <person name="Spatafora J."/>
            <person name="Crous P."/>
            <person name="Grigoriev I."/>
        </authorList>
    </citation>
    <scope>NUCLEOTIDE SEQUENCE</scope>
    <source>
        <strain evidence="1">CBS 125425</strain>
    </source>
</reference>
<evidence type="ECO:0000313" key="1">
    <source>
        <dbReference type="EMBL" id="KAF2740546.1"/>
    </source>
</evidence>
<name>A0A9P4RBM7_9PLEO</name>
<organism evidence="1 2">
    <name type="scientific">Polyplosphaeria fusca</name>
    <dbReference type="NCBI Taxonomy" id="682080"/>
    <lineage>
        <taxon>Eukaryota</taxon>
        <taxon>Fungi</taxon>
        <taxon>Dikarya</taxon>
        <taxon>Ascomycota</taxon>
        <taxon>Pezizomycotina</taxon>
        <taxon>Dothideomycetes</taxon>
        <taxon>Pleosporomycetidae</taxon>
        <taxon>Pleosporales</taxon>
        <taxon>Tetraplosphaeriaceae</taxon>
        <taxon>Polyplosphaeria</taxon>
    </lineage>
</organism>
<dbReference type="AlphaFoldDB" id="A0A9P4RBM7"/>
<sequence>MPPRVYGEEGVRVAMLCVPVPFYSYKDRGMSTVCCPEMRLLPNYSRRKTCKLAHMSYRVSPYPQKSGASVLLLLVMCIFSAPLEEPPCFSNHFRTMSRDACT</sequence>
<dbReference type="EMBL" id="ML996100">
    <property type="protein sequence ID" value="KAF2740546.1"/>
    <property type="molecule type" value="Genomic_DNA"/>
</dbReference>